<keyword evidence="3 6" id="KW-0201">Cytochrome c-type biogenesis</keyword>
<feature type="transmembrane region" description="Helical" evidence="6">
    <location>
        <begin position="37"/>
        <end position="56"/>
    </location>
</feature>
<feature type="transmembrane region" description="Helical" evidence="6">
    <location>
        <begin position="68"/>
        <end position="84"/>
    </location>
</feature>
<name>A0A059U6C9_TMEEL</name>
<keyword evidence="2 6" id="KW-0812">Transmembrane</keyword>
<comment type="subunit">
    <text evidence="6">May interact with Ccs1.</text>
</comment>
<dbReference type="PANTHER" id="PTHR30071:SF1">
    <property type="entry name" value="CYTOCHROME B_B6 PROTEIN-RELATED"/>
    <property type="match status" value="1"/>
</dbReference>
<evidence type="ECO:0000313" key="8">
    <source>
        <dbReference type="EMBL" id="AHZ58024.1"/>
    </source>
</evidence>
<comment type="function">
    <text evidence="6">Required during biogenesis of c-type cytochromes (cytochrome c6 and cytochrome f) at the step of heme attachment.</text>
</comment>
<comment type="subcellular location">
    <subcellularLocation>
        <location evidence="6">Cellular thylakoid membrane</location>
        <topology evidence="6">Multi-pass membrane protein</topology>
    </subcellularLocation>
    <subcellularLocation>
        <location evidence="1">Membrane</location>
        <topology evidence="1">Multi-pass membrane protein</topology>
    </subcellularLocation>
</comment>
<dbReference type="GO" id="GO:0042651">
    <property type="term" value="C:thylakoid membrane"/>
    <property type="evidence" value="ECO:0007669"/>
    <property type="project" value="UniProtKB-UniRule"/>
</dbReference>
<proteinExistence type="inferred from homology"/>
<keyword evidence="5 6" id="KW-0472">Membrane</keyword>
<dbReference type="EMBL" id="KJ569699">
    <property type="protein sequence ID" value="AHZ58024.1"/>
    <property type="molecule type" value="Genomic_DNA"/>
</dbReference>
<feature type="transmembrane region" description="Helical" evidence="6">
    <location>
        <begin position="91"/>
        <end position="111"/>
    </location>
</feature>
<dbReference type="GO" id="GO:0005886">
    <property type="term" value="C:plasma membrane"/>
    <property type="evidence" value="ECO:0007669"/>
    <property type="project" value="TreeGrafter"/>
</dbReference>
<gene>
    <name evidence="6 8" type="primary">ccsA</name>
</gene>
<feature type="transmembrane region" description="Helical" evidence="6">
    <location>
        <begin position="223"/>
        <end position="243"/>
    </location>
</feature>
<dbReference type="HAMAP" id="MF_01391">
    <property type="entry name" value="CytC_CcsA"/>
    <property type="match status" value="1"/>
</dbReference>
<reference evidence="8" key="1">
    <citation type="journal article" date="2014" name="Genome Biol. Evol.">
        <title>Two new fern chloroplasts and decelerated evolution linked to the long generation time in tree ferns.</title>
        <authorList>
            <person name="Zhong B."/>
            <person name="Fong R."/>
            <person name="Collins L.J."/>
            <person name="McLenachan P.A."/>
            <person name="Penny D."/>
        </authorList>
    </citation>
    <scope>NUCLEOTIDE SEQUENCE</scope>
</reference>
<keyword evidence="6" id="KW-0793">Thylakoid</keyword>
<evidence type="ECO:0000256" key="6">
    <source>
        <dbReference type="HAMAP-Rule" id="MF_01391"/>
    </source>
</evidence>
<feature type="transmembrane region" description="Helical" evidence="6">
    <location>
        <begin position="283"/>
        <end position="302"/>
    </location>
</feature>
<evidence type="ECO:0000256" key="5">
    <source>
        <dbReference type="ARBA" id="ARBA00023136"/>
    </source>
</evidence>
<sequence length="317" mass="36743">MEHILTHISFFLLFFGTLFSWINLIYRNRNLNNLGKINILIALACITAFFLIRWFHSNHLPLSNLYESFMFLSWNLSLIYIFFNRKDPNDWLSAITALGATLISGFAILGIPKEMQRFTMLVPALQSHWLMMHVSTMLLSYSILLCGSLLAITLLVIASKKDSNLLTFKEYEYSFIKLFLPIPNKDNYSYQKLVNYSKNIHSLLFINSRKEELIEQLDYSSSYTIRLGFLFLTIGIISGAVWANETWGSYWSWDPKETWAFITWLIYAIYLHTRITKDWQGKISAIVAALGSFSVWICYLGINLSGIGLHSYGWLIN</sequence>
<accession>A0A059U6C9</accession>
<dbReference type="GO" id="GO:0020037">
    <property type="term" value="F:heme binding"/>
    <property type="evidence" value="ECO:0007669"/>
    <property type="project" value="InterPro"/>
</dbReference>
<evidence type="ECO:0000256" key="3">
    <source>
        <dbReference type="ARBA" id="ARBA00022748"/>
    </source>
</evidence>
<dbReference type="PANTHER" id="PTHR30071">
    <property type="entry name" value="HEME EXPORTER PROTEIN C"/>
    <property type="match status" value="1"/>
</dbReference>
<geneLocation type="plastid" evidence="8"/>
<dbReference type="InterPro" id="IPR002541">
    <property type="entry name" value="Cyt_c_assembly"/>
</dbReference>
<feature type="domain" description="Cytochrome c assembly protein" evidence="7">
    <location>
        <begin position="62"/>
        <end position="310"/>
    </location>
</feature>
<dbReference type="InterPro" id="IPR045062">
    <property type="entry name" value="Cyt_c_biogenesis_CcsA/CcmC"/>
</dbReference>
<dbReference type="GO" id="GO:0017004">
    <property type="term" value="P:cytochrome complex assembly"/>
    <property type="evidence" value="ECO:0007669"/>
    <property type="project" value="UniProtKB-UniRule"/>
</dbReference>
<protein>
    <recommendedName>
        <fullName evidence="6">Cytochrome c biogenesis protein CcsA</fullName>
    </recommendedName>
</protein>
<feature type="transmembrane region" description="Helical" evidence="6">
    <location>
        <begin position="6"/>
        <end position="25"/>
    </location>
</feature>
<feature type="transmembrane region" description="Helical" evidence="6">
    <location>
        <begin position="258"/>
        <end position="276"/>
    </location>
</feature>
<comment type="similarity">
    <text evidence="6">Belongs to the CcmF/CycK/Ccl1/NrfE/CcsA family.</text>
</comment>
<dbReference type="AlphaFoldDB" id="A0A059U6C9"/>
<keyword evidence="4 6" id="KW-1133">Transmembrane helix</keyword>
<evidence type="ECO:0000259" key="7">
    <source>
        <dbReference type="Pfam" id="PF01578"/>
    </source>
</evidence>
<dbReference type="Pfam" id="PF01578">
    <property type="entry name" value="Cytochrom_C_asm"/>
    <property type="match status" value="1"/>
</dbReference>
<keyword evidence="8" id="KW-0934">Plastid</keyword>
<evidence type="ECO:0000256" key="4">
    <source>
        <dbReference type="ARBA" id="ARBA00022989"/>
    </source>
</evidence>
<dbReference type="InterPro" id="IPR017562">
    <property type="entry name" value="Cyt_c_biogenesis_CcsA"/>
</dbReference>
<feature type="transmembrane region" description="Helical" evidence="6">
    <location>
        <begin position="131"/>
        <end position="157"/>
    </location>
</feature>
<organism evidence="8">
    <name type="scientific">Tmesipteris elongata</name>
    <name type="common">Slender fork-fern</name>
    <dbReference type="NCBI Taxonomy" id="50272"/>
    <lineage>
        <taxon>Eukaryota</taxon>
        <taxon>Viridiplantae</taxon>
        <taxon>Streptophyta</taxon>
        <taxon>Embryophyta</taxon>
        <taxon>Tracheophyta</taxon>
        <taxon>Polypodiopsida</taxon>
        <taxon>Ophioglossidae</taxon>
        <taxon>Psilotales</taxon>
        <taxon>Psilotaceae</taxon>
        <taxon>Tmesipteris</taxon>
    </lineage>
</organism>
<evidence type="ECO:0000256" key="2">
    <source>
        <dbReference type="ARBA" id="ARBA00022692"/>
    </source>
</evidence>
<dbReference type="NCBIfam" id="TIGR03144">
    <property type="entry name" value="cytochr_II_ccsB"/>
    <property type="match status" value="1"/>
</dbReference>
<evidence type="ECO:0000256" key="1">
    <source>
        <dbReference type="ARBA" id="ARBA00004141"/>
    </source>
</evidence>